<evidence type="ECO:0000259" key="4">
    <source>
        <dbReference type="PROSITE" id="PS50893"/>
    </source>
</evidence>
<dbReference type="InterPro" id="IPR027417">
    <property type="entry name" value="P-loop_NTPase"/>
</dbReference>
<dbReference type="SUPFAM" id="SSF52540">
    <property type="entry name" value="P-loop containing nucleoside triphosphate hydrolases"/>
    <property type="match status" value="1"/>
</dbReference>
<dbReference type="Gene3D" id="3.40.50.300">
    <property type="entry name" value="P-loop containing nucleotide triphosphate hydrolases"/>
    <property type="match status" value="1"/>
</dbReference>
<dbReference type="GO" id="GO:0016887">
    <property type="term" value="F:ATP hydrolysis activity"/>
    <property type="evidence" value="ECO:0007669"/>
    <property type="project" value="InterPro"/>
</dbReference>
<organism evidence="5 6">
    <name type="scientific">Nonomuraea cavernae</name>
    <dbReference type="NCBI Taxonomy" id="2045107"/>
    <lineage>
        <taxon>Bacteria</taxon>
        <taxon>Bacillati</taxon>
        <taxon>Actinomycetota</taxon>
        <taxon>Actinomycetes</taxon>
        <taxon>Streptosporangiales</taxon>
        <taxon>Streptosporangiaceae</taxon>
        <taxon>Nonomuraea</taxon>
    </lineage>
</organism>
<keyword evidence="2" id="KW-0547">Nucleotide-binding</keyword>
<dbReference type="CDD" id="cd03219">
    <property type="entry name" value="ABC_Mj1267_LivG_branched"/>
    <property type="match status" value="1"/>
</dbReference>
<dbReference type="PROSITE" id="PS50893">
    <property type="entry name" value="ABC_TRANSPORTER_2"/>
    <property type="match status" value="1"/>
</dbReference>
<dbReference type="AlphaFoldDB" id="A0A917Z5Y9"/>
<dbReference type="GO" id="GO:0005524">
    <property type="term" value="F:ATP binding"/>
    <property type="evidence" value="ECO:0007669"/>
    <property type="project" value="UniProtKB-KW"/>
</dbReference>
<sequence>MAVVTPVLTFEDVRLSFAGVRAIDGVTFDVGPAELFAIIGPNGAGKTSIFNVLSGVYRPDSGRVAFLGEDLLSRRPHEIAAMGLARTFQNVELFHNLTVLDNLMLGRHHHFRYGAAAAVLWLGRARREELAARARVEDIIDFLELEAWRRHPVRLLPYGVQKRVELGRALAMEPRLLLLDEPVAGMNLEETEDMARFVLDIRDELGIPIVLVDHDMGLVMDLADRVLVLDFGRPVALGTPERVQHDPEVIEAYLGGTA</sequence>
<dbReference type="InterPro" id="IPR003439">
    <property type="entry name" value="ABC_transporter-like_ATP-bd"/>
</dbReference>
<protein>
    <submittedName>
        <fullName evidence="5">ABC transporter ATP-binding protein</fullName>
    </submittedName>
</protein>
<evidence type="ECO:0000313" key="5">
    <source>
        <dbReference type="EMBL" id="GGO74890.1"/>
    </source>
</evidence>
<dbReference type="InterPro" id="IPR003593">
    <property type="entry name" value="AAA+_ATPase"/>
</dbReference>
<dbReference type="FunFam" id="3.40.50.300:FF:000421">
    <property type="entry name" value="Branched-chain amino acid ABC transporter ATP-binding protein"/>
    <property type="match status" value="1"/>
</dbReference>
<keyword evidence="3 5" id="KW-0067">ATP-binding</keyword>
<comment type="caution">
    <text evidence="5">The sequence shown here is derived from an EMBL/GenBank/DDBJ whole genome shotgun (WGS) entry which is preliminary data.</text>
</comment>
<keyword evidence="6" id="KW-1185">Reference proteome</keyword>
<dbReference type="GO" id="GO:0005886">
    <property type="term" value="C:plasma membrane"/>
    <property type="evidence" value="ECO:0007669"/>
    <property type="project" value="TreeGrafter"/>
</dbReference>
<reference evidence="5" key="1">
    <citation type="journal article" date="2014" name="Int. J. Syst. Evol. Microbiol.">
        <title>Complete genome sequence of Corynebacterium casei LMG S-19264T (=DSM 44701T), isolated from a smear-ripened cheese.</title>
        <authorList>
            <consortium name="US DOE Joint Genome Institute (JGI-PGF)"/>
            <person name="Walter F."/>
            <person name="Albersmeier A."/>
            <person name="Kalinowski J."/>
            <person name="Ruckert C."/>
        </authorList>
    </citation>
    <scope>NUCLEOTIDE SEQUENCE</scope>
    <source>
        <strain evidence="5">CGMCC 4.7368</strain>
    </source>
</reference>
<accession>A0A917Z5Y9</accession>
<dbReference type="PANTHER" id="PTHR45772">
    <property type="entry name" value="CONSERVED COMPONENT OF ABC TRANSPORTER FOR NATURAL AMINO ACIDS-RELATED"/>
    <property type="match status" value="1"/>
</dbReference>
<reference evidence="5" key="2">
    <citation type="submission" date="2020-09" db="EMBL/GenBank/DDBJ databases">
        <authorList>
            <person name="Sun Q."/>
            <person name="Zhou Y."/>
        </authorList>
    </citation>
    <scope>NUCLEOTIDE SEQUENCE</scope>
    <source>
        <strain evidence="5">CGMCC 4.7368</strain>
    </source>
</reference>
<evidence type="ECO:0000256" key="1">
    <source>
        <dbReference type="ARBA" id="ARBA00022448"/>
    </source>
</evidence>
<feature type="domain" description="ABC transporter" evidence="4">
    <location>
        <begin position="8"/>
        <end position="256"/>
    </location>
</feature>
<dbReference type="EMBL" id="BMNH01000016">
    <property type="protein sequence ID" value="GGO74890.1"/>
    <property type="molecule type" value="Genomic_DNA"/>
</dbReference>
<dbReference type="Pfam" id="PF12399">
    <property type="entry name" value="BCA_ABC_TP_C"/>
    <property type="match status" value="1"/>
</dbReference>
<dbReference type="PANTHER" id="PTHR45772:SF1">
    <property type="entry name" value="ABC TRANSPORTER ATP-BINDING PROTEIN"/>
    <property type="match status" value="1"/>
</dbReference>
<evidence type="ECO:0000256" key="3">
    <source>
        <dbReference type="ARBA" id="ARBA00022840"/>
    </source>
</evidence>
<evidence type="ECO:0000313" key="6">
    <source>
        <dbReference type="Proteomes" id="UP000646523"/>
    </source>
</evidence>
<dbReference type="InterPro" id="IPR051120">
    <property type="entry name" value="ABC_AA/LPS_Transport"/>
</dbReference>
<dbReference type="SMART" id="SM00382">
    <property type="entry name" value="AAA"/>
    <property type="match status" value="1"/>
</dbReference>
<dbReference type="Pfam" id="PF00005">
    <property type="entry name" value="ABC_tran"/>
    <property type="match status" value="1"/>
</dbReference>
<dbReference type="InterPro" id="IPR032823">
    <property type="entry name" value="BCA_ABC_TP_C"/>
</dbReference>
<name>A0A917Z5Y9_9ACTN</name>
<keyword evidence="1" id="KW-0813">Transport</keyword>
<dbReference type="RefSeq" id="WP_189126465.1">
    <property type="nucleotide sequence ID" value="NZ_BMNH01000016.1"/>
</dbReference>
<gene>
    <name evidence="5" type="ORF">GCM10012289_48630</name>
</gene>
<evidence type="ECO:0000256" key="2">
    <source>
        <dbReference type="ARBA" id="ARBA00022741"/>
    </source>
</evidence>
<dbReference type="Proteomes" id="UP000646523">
    <property type="component" value="Unassembled WGS sequence"/>
</dbReference>
<proteinExistence type="predicted"/>